<protein>
    <recommendedName>
        <fullName evidence="2">FAD dependent oxidoreductase domain-containing protein</fullName>
    </recommendedName>
</protein>
<evidence type="ECO:0000313" key="3">
    <source>
        <dbReference type="EMBL" id="CAK0783933.1"/>
    </source>
</evidence>
<dbReference type="Gene3D" id="3.30.9.10">
    <property type="entry name" value="D-Amino Acid Oxidase, subunit A, domain 2"/>
    <property type="match status" value="1"/>
</dbReference>
<comment type="caution">
    <text evidence="3">The sequence shown here is derived from an EMBL/GenBank/DDBJ whole genome shotgun (WGS) entry which is preliminary data.</text>
</comment>
<proteinExistence type="predicted"/>
<dbReference type="InterPro" id="IPR006076">
    <property type="entry name" value="FAD-dep_OxRdtase"/>
</dbReference>
<keyword evidence="4" id="KW-1185">Reference proteome</keyword>
<dbReference type="Pfam" id="PF01266">
    <property type="entry name" value="DAO"/>
    <property type="match status" value="1"/>
</dbReference>
<sequence>MQAALELLHVAQSFESRASPDAEPLSWAQPLIRPAANAKQARDFAKLQSAAPEAAKATQEPQAESGRRSRAGEALSAQARSAGEEREKRGAPHGCSVSVLSIQEAAQRVPGLPRERLSELLGPDLASSAALLVEGAHVLHPSCYLRALWGACQEVSVLKRCTAELHIETVASVEQLQAECGPFDGIVVAAGAAAGTLPEIGDRLPCDLCQGYTLDLESHAAPKSANDSMSGQSGVSGPSLLGSTYLAVQGAGHVVVGATKRHGLSPQEALSECGRPVSSTSEKSAAAEELMPRAEKAWPPISRCSTSPVISMLHRVHRLETGTVFGLSVF</sequence>
<feature type="domain" description="FAD dependent oxidoreductase" evidence="2">
    <location>
        <begin position="32"/>
        <end position="301"/>
    </location>
</feature>
<accession>A0AAV1I979</accession>
<gene>
    <name evidence="3" type="ORF">CVIRNUC_007136</name>
</gene>
<feature type="region of interest" description="Disordered" evidence="1">
    <location>
        <begin position="38"/>
        <end position="94"/>
    </location>
</feature>
<reference evidence="3 4" key="1">
    <citation type="submission" date="2023-10" db="EMBL/GenBank/DDBJ databases">
        <authorList>
            <person name="Maclean D."/>
            <person name="Macfadyen A."/>
        </authorList>
    </citation>
    <scope>NUCLEOTIDE SEQUENCE [LARGE SCALE GENOMIC DNA]</scope>
</reference>
<dbReference type="EMBL" id="CAUYUE010000009">
    <property type="protein sequence ID" value="CAK0783933.1"/>
    <property type="molecule type" value="Genomic_DNA"/>
</dbReference>
<dbReference type="AlphaFoldDB" id="A0AAV1I979"/>
<dbReference type="SUPFAM" id="SSF51971">
    <property type="entry name" value="Nucleotide-binding domain"/>
    <property type="match status" value="1"/>
</dbReference>
<name>A0AAV1I979_9CHLO</name>
<dbReference type="InterPro" id="IPR036188">
    <property type="entry name" value="FAD/NAD-bd_sf"/>
</dbReference>
<organism evidence="3 4">
    <name type="scientific">Coccomyxa viridis</name>
    <dbReference type="NCBI Taxonomy" id="1274662"/>
    <lineage>
        <taxon>Eukaryota</taxon>
        <taxon>Viridiplantae</taxon>
        <taxon>Chlorophyta</taxon>
        <taxon>core chlorophytes</taxon>
        <taxon>Trebouxiophyceae</taxon>
        <taxon>Trebouxiophyceae incertae sedis</taxon>
        <taxon>Coccomyxaceae</taxon>
        <taxon>Coccomyxa</taxon>
    </lineage>
</organism>
<dbReference type="Gene3D" id="3.50.50.60">
    <property type="entry name" value="FAD/NAD(P)-binding domain"/>
    <property type="match status" value="1"/>
</dbReference>
<dbReference type="Proteomes" id="UP001314263">
    <property type="component" value="Unassembled WGS sequence"/>
</dbReference>
<evidence type="ECO:0000313" key="4">
    <source>
        <dbReference type="Proteomes" id="UP001314263"/>
    </source>
</evidence>
<evidence type="ECO:0000256" key="1">
    <source>
        <dbReference type="SAM" id="MobiDB-lite"/>
    </source>
</evidence>
<evidence type="ECO:0000259" key="2">
    <source>
        <dbReference type="Pfam" id="PF01266"/>
    </source>
</evidence>